<evidence type="ECO:0000313" key="6">
    <source>
        <dbReference type="EMBL" id="MDP9830444.1"/>
    </source>
</evidence>
<reference evidence="6 7" key="1">
    <citation type="submission" date="2023-07" db="EMBL/GenBank/DDBJ databases">
        <title>Sequencing the genomes of 1000 actinobacteria strains.</title>
        <authorList>
            <person name="Klenk H.-P."/>
        </authorList>
    </citation>
    <scope>NUCLEOTIDE SEQUENCE [LARGE SCALE GENOMIC DNA]</scope>
    <source>
        <strain evidence="6 7">DSM 44388</strain>
    </source>
</reference>
<keyword evidence="1" id="KW-0805">Transcription regulation</keyword>
<keyword evidence="7" id="KW-1185">Reference proteome</keyword>
<gene>
    <name evidence="6" type="ORF">J2S57_006193</name>
</gene>
<protein>
    <submittedName>
        <fullName evidence="6">DNA-binding FadR family transcriptional regulator</fullName>
    </submittedName>
</protein>
<feature type="region of interest" description="Disordered" evidence="4">
    <location>
        <begin position="18"/>
        <end position="39"/>
    </location>
</feature>
<dbReference type="InterPro" id="IPR000524">
    <property type="entry name" value="Tscrpt_reg_HTH_GntR"/>
</dbReference>
<evidence type="ECO:0000256" key="1">
    <source>
        <dbReference type="ARBA" id="ARBA00023015"/>
    </source>
</evidence>
<dbReference type="InterPro" id="IPR036388">
    <property type="entry name" value="WH-like_DNA-bd_sf"/>
</dbReference>
<evidence type="ECO:0000313" key="7">
    <source>
        <dbReference type="Proteomes" id="UP001235712"/>
    </source>
</evidence>
<comment type="caution">
    <text evidence="6">The sequence shown here is derived from an EMBL/GenBank/DDBJ whole genome shotgun (WGS) entry which is preliminary data.</text>
</comment>
<keyword evidence="2 6" id="KW-0238">DNA-binding</keyword>
<dbReference type="EMBL" id="JAUSQZ010000001">
    <property type="protein sequence ID" value="MDP9830444.1"/>
    <property type="molecule type" value="Genomic_DNA"/>
</dbReference>
<proteinExistence type="predicted"/>
<evidence type="ECO:0000256" key="3">
    <source>
        <dbReference type="ARBA" id="ARBA00023163"/>
    </source>
</evidence>
<evidence type="ECO:0000256" key="4">
    <source>
        <dbReference type="SAM" id="MobiDB-lite"/>
    </source>
</evidence>
<accession>A0ABT9PDH0</accession>
<evidence type="ECO:0000259" key="5">
    <source>
        <dbReference type="PROSITE" id="PS50949"/>
    </source>
</evidence>
<name>A0ABT9PDH0_9ACTN</name>
<dbReference type="PROSITE" id="PS50949">
    <property type="entry name" value="HTH_GNTR"/>
    <property type="match status" value="1"/>
</dbReference>
<dbReference type="RefSeq" id="WP_307249514.1">
    <property type="nucleotide sequence ID" value="NZ_JAUSQZ010000001.1"/>
</dbReference>
<feature type="domain" description="HTH gntR-type" evidence="5">
    <location>
        <begin position="1"/>
        <end position="68"/>
    </location>
</feature>
<dbReference type="GO" id="GO:0003677">
    <property type="term" value="F:DNA binding"/>
    <property type="evidence" value="ECO:0007669"/>
    <property type="project" value="UniProtKB-KW"/>
</dbReference>
<sequence length="68" mass="7241">MSDISRLADQIAARIQAGRYRPGQRLPGPGDLEQAGHSGPAVREALRCLVEQGWAELGPDGGYVVTEP</sequence>
<dbReference type="Proteomes" id="UP001235712">
    <property type="component" value="Unassembled WGS sequence"/>
</dbReference>
<organism evidence="6 7">
    <name type="scientific">Kineosporia succinea</name>
    <dbReference type="NCBI Taxonomy" id="84632"/>
    <lineage>
        <taxon>Bacteria</taxon>
        <taxon>Bacillati</taxon>
        <taxon>Actinomycetota</taxon>
        <taxon>Actinomycetes</taxon>
        <taxon>Kineosporiales</taxon>
        <taxon>Kineosporiaceae</taxon>
        <taxon>Kineosporia</taxon>
    </lineage>
</organism>
<dbReference type="Gene3D" id="1.10.10.10">
    <property type="entry name" value="Winged helix-like DNA-binding domain superfamily/Winged helix DNA-binding domain"/>
    <property type="match status" value="1"/>
</dbReference>
<dbReference type="Pfam" id="PF00392">
    <property type="entry name" value="GntR"/>
    <property type="match status" value="1"/>
</dbReference>
<evidence type="ECO:0000256" key="2">
    <source>
        <dbReference type="ARBA" id="ARBA00023125"/>
    </source>
</evidence>
<keyword evidence="3" id="KW-0804">Transcription</keyword>
<dbReference type="SUPFAM" id="SSF46785">
    <property type="entry name" value="Winged helix' DNA-binding domain"/>
    <property type="match status" value="1"/>
</dbReference>
<dbReference type="InterPro" id="IPR036390">
    <property type="entry name" value="WH_DNA-bd_sf"/>
</dbReference>
<dbReference type="SMART" id="SM00345">
    <property type="entry name" value="HTH_GNTR"/>
    <property type="match status" value="1"/>
</dbReference>